<dbReference type="RefSeq" id="WP_347439392.1">
    <property type="nucleotide sequence ID" value="NZ_CP089291.1"/>
</dbReference>
<organism evidence="1 2">
    <name type="scientific">Fodinisporobacter ferrooxydans</name>
    <dbReference type="NCBI Taxonomy" id="2901836"/>
    <lineage>
        <taxon>Bacteria</taxon>
        <taxon>Bacillati</taxon>
        <taxon>Bacillota</taxon>
        <taxon>Bacilli</taxon>
        <taxon>Bacillales</taxon>
        <taxon>Alicyclobacillaceae</taxon>
        <taxon>Fodinisporobacter</taxon>
    </lineage>
</organism>
<dbReference type="Proteomes" id="UP000830167">
    <property type="component" value="Chromosome"/>
</dbReference>
<keyword evidence="2" id="KW-1185">Reference proteome</keyword>
<dbReference type="PANTHER" id="PTHR31118:SF32">
    <property type="entry name" value="KYNURENINE FORMAMIDASE"/>
    <property type="match status" value="1"/>
</dbReference>
<reference evidence="1" key="1">
    <citation type="submission" date="2021-12" db="EMBL/GenBank/DDBJ databases">
        <title>Alicyclobacillaceae gen. nov., sp. nov., isolated from chalcocite enrichment system.</title>
        <authorList>
            <person name="Jiang Z."/>
        </authorList>
    </citation>
    <scope>NUCLEOTIDE SEQUENCE</scope>
    <source>
        <strain evidence="1">MYW30-H2</strain>
    </source>
</reference>
<evidence type="ECO:0000313" key="2">
    <source>
        <dbReference type="Proteomes" id="UP000830167"/>
    </source>
</evidence>
<dbReference type="InterPro" id="IPR007325">
    <property type="entry name" value="KFase/CYL"/>
</dbReference>
<dbReference type="Pfam" id="PF04199">
    <property type="entry name" value="Cyclase"/>
    <property type="match status" value="1"/>
</dbReference>
<sequence>MPWLQLSYRFKLDDPGWPGNPTMNYIPFSSISDGDDANTYTLSIFNHQGTHMDGPRHFNENGVTLSELPIDSFIFQQVELIDLPKDFGELVTVEDLEPYANRIANADLVLLRSGMWKKRDEDPFRYANEGPGVSAAACRYLAENYPNLRGIGMDWISLASYIHHSEGVLAHQWLLGKFHSHTLLIIEDMDLRYAKEGSVKKVIALPLLIEGIDSGPCTIVAEVD</sequence>
<dbReference type="InterPro" id="IPR037175">
    <property type="entry name" value="KFase_sf"/>
</dbReference>
<proteinExistence type="predicted"/>
<evidence type="ECO:0000313" key="1">
    <source>
        <dbReference type="EMBL" id="UOF92722.1"/>
    </source>
</evidence>
<dbReference type="Gene3D" id="3.50.30.50">
    <property type="entry name" value="Putative cyclase"/>
    <property type="match status" value="1"/>
</dbReference>
<dbReference type="SUPFAM" id="SSF102198">
    <property type="entry name" value="Putative cyclase"/>
    <property type="match status" value="1"/>
</dbReference>
<protein>
    <submittedName>
        <fullName evidence="1">Cyclase family protein</fullName>
    </submittedName>
</protein>
<name>A0ABY4CTH4_9BACL</name>
<accession>A0ABY4CTH4</accession>
<dbReference type="EMBL" id="CP089291">
    <property type="protein sequence ID" value="UOF92722.1"/>
    <property type="molecule type" value="Genomic_DNA"/>
</dbReference>
<gene>
    <name evidence="1" type="ORF">LSG31_11465</name>
</gene>
<dbReference type="PANTHER" id="PTHR31118">
    <property type="entry name" value="CYCLASE-LIKE PROTEIN 2"/>
    <property type="match status" value="1"/>
</dbReference>